<dbReference type="InterPro" id="IPR009045">
    <property type="entry name" value="Zn_M74/Hedgehog-like"/>
</dbReference>
<dbReference type="Proteomes" id="UP000033869">
    <property type="component" value="Unassembled WGS sequence"/>
</dbReference>
<dbReference type="InterPro" id="IPR039561">
    <property type="entry name" value="Peptidase_M15C"/>
</dbReference>
<proteinExistence type="predicted"/>
<evidence type="ECO:0000313" key="4">
    <source>
        <dbReference type="EMBL" id="KKS09420.1"/>
    </source>
</evidence>
<feature type="transmembrane region" description="Helical" evidence="2">
    <location>
        <begin position="179"/>
        <end position="200"/>
    </location>
</feature>
<evidence type="ECO:0000256" key="1">
    <source>
        <dbReference type="SAM" id="MobiDB-lite"/>
    </source>
</evidence>
<dbReference type="Pfam" id="PF13539">
    <property type="entry name" value="Peptidase_M15_4"/>
    <property type="match status" value="1"/>
</dbReference>
<reference evidence="4 5" key="1">
    <citation type="journal article" date="2015" name="Nature">
        <title>rRNA introns, odd ribosomes, and small enigmatic genomes across a large radiation of phyla.</title>
        <authorList>
            <person name="Brown C.T."/>
            <person name="Hug L.A."/>
            <person name="Thomas B.C."/>
            <person name="Sharon I."/>
            <person name="Castelle C.J."/>
            <person name="Singh A."/>
            <person name="Wilkins M.J."/>
            <person name="Williams K.H."/>
            <person name="Banfield J.F."/>
        </authorList>
    </citation>
    <scope>NUCLEOTIDE SEQUENCE [LARGE SCALE GENOMIC DNA]</scope>
</reference>
<feature type="domain" description="Peptidase M15C" evidence="3">
    <location>
        <begin position="328"/>
        <end position="384"/>
    </location>
</feature>
<sequence length="389" mass="41872">MNRMEHTRDKVLENLKRISNAPYGLLLAYADGSAAPQLDGQPPSSRPELTVIPGGDDSPQYDDGEEDIPDNVVDLNDWKSKKEAEKNDPANPDGISDAMGRKLGREPLFGMGNRDYEEDESEDDDDDSIEGPGNDMEERGPEVAEEETAAESAAAEGAETAAELAEIGEEAAVAVEATAAAPIVGVVLAIIAGFAFFVLLGSMAIGLSSGGLDNIESESSDGFSVDSDEGSTNGNYTDTTGECSIKKQFYSAGDMAKLFGTNSDSPVWKTENLINVNFLTRNYTVNKKIAACLLQAQQEMKNRGINYTISSGGGYQYRHAKPKPGVVSSSLSRHSWGIAIDINPSVTGYYNKDAYPAGFVDVMKSKGFIWGGDWRNPDAMHFEWHGLEP</sequence>
<evidence type="ECO:0000259" key="3">
    <source>
        <dbReference type="Pfam" id="PF13539"/>
    </source>
</evidence>
<keyword evidence="2" id="KW-1133">Transmembrane helix</keyword>
<evidence type="ECO:0000256" key="2">
    <source>
        <dbReference type="SAM" id="Phobius"/>
    </source>
</evidence>
<dbReference type="SUPFAM" id="SSF55166">
    <property type="entry name" value="Hedgehog/DD-peptidase"/>
    <property type="match status" value="1"/>
</dbReference>
<feature type="compositionally biased region" description="Acidic residues" evidence="1">
    <location>
        <begin position="59"/>
        <end position="69"/>
    </location>
</feature>
<dbReference type="EMBL" id="LCBL01000002">
    <property type="protein sequence ID" value="KKS09420.1"/>
    <property type="molecule type" value="Genomic_DNA"/>
</dbReference>
<dbReference type="Gene3D" id="3.30.1380.10">
    <property type="match status" value="1"/>
</dbReference>
<protein>
    <recommendedName>
        <fullName evidence="3">Peptidase M15C domain-containing protein</fullName>
    </recommendedName>
</protein>
<accession>A0A0G0W8W0</accession>
<evidence type="ECO:0000313" key="5">
    <source>
        <dbReference type="Proteomes" id="UP000033869"/>
    </source>
</evidence>
<feature type="compositionally biased region" description="Acidic residues" evidence="1">
    <location>
        <begin position="116"/>
        <end position="129"/>
    </location>
</feature>
<gene>
    <name evidence="4" type="ORF">UU65_C0002G0198</name>
</gene>
<comment type="caution">
    <text evidence="4">The sequence shown here is derived from an EMBL/GenBank/DDBJ whole genome shotgun (WGS) entry which is preliminary data.</text>
</comment>
<organism evidence="4 5">
    <name type="scientific">candidate division CPR2 bacterium GW2011_GWC1_41_48</name>
    <dbReference type="NCBI Taxonomy" id="1618344"/>
    <lineage>
        <taxon>Bacteria</taxon>
        <taxon>Bacteria division CPR2</taxon>
    </lineage>
</organism>
<dbReference type="GO" id="GO:0008233">
    <property type="term" value="F:peptidase activity"/>
    <property type="evidence" value="ECO:0007669"/>
    <property type="project" value="InterPro"/>
</dbReference>
<dbReference type="AlphaFoldDB" id="A0A0G0W8W0"/>
<feature type="region of interest" description="Disordered" evidence="1">
    <location>
        <begin position="34"/>
        <end position="162"/>
    </location>
</feature>
<keyword evidence="2" id="KW-0812">Transmembrane</keyword>
<feature type="compositionally biased region" description="Basic and acidic residues" evidence="1">
    <location>
        <begin position="76"/>
        <end position="88"/>
    </location>
</feature>
<keyword evidence="2" id="KW-0472">Membrane</keyword>
<name>A0A0G0W8W0_UNCC2</name>
<feature type="compositionally biased region" description="Low complexity" evidence="1">
    <location>
        <begin position="150"/>
        <end position="162"/>
    </location>
</feature>